<dbReference type="Proteomes" id="UP001208131">
    <property type="component" value="Unassembled WGS sequence"/>
</dbReference>
<accession>A0AAE3IFH4</accession>
<feature type="domain" description="DUF1854" evidence="1">
    <location>
        <begin position="44"/>
        <end position="177"/>
    </location>
</feature>
<comment type="caution">
    <text evidence="2">The sequence shown here is derived from an EMBL/GenBank/DDBJ whole genome shotgun (WGS) entry which is preliminary data.</text>
</comment>
<dbReference type="AlphaFoldDB" id="A0AAE3IFH4"/>
<evidence type="ECO:0000259" key="1">
    <source>
        <dbReference type="Pfam" id="PF08909"/>
    </source>
</evidence>
<evidence type="ECO:0000313" key="3">
    <source>
        <dbReference type="Proteomes" id="UP001208131"/>
    </source>
</evidence>
<dbReference type="EMBL" id="JAOQJZ010000003">
    <property type="protein sequence ID" value="MCU6705266.1"/>
    <property type="molecule type" value="Genomic_DNA"/>
</dbReference>
<keyword evidence="3" id="KW-1185">Reference proteome</keyword>
<dbReference type="Pfam" id="PF08909">
    <property type="entry name" value="DUF1854"/>
    <property type="match status" value="1"/>
</dbReference>
<name>A0AAE3IFH4_9FIRM</name>
<reference evidence="2 3" key="1">
    <citation type="journal article" date="2021" name="ISME Commun">
        <title>Automated analysis of genomic sequences facilitates high-throughput and comprehensive description of bacteria.</title>
        <authorList>
            <person name="Hitch T.C.A."/>
        </authorList>
    </citation>
    <scope>NUCLEOTIDE SEQUENCE [LARGE SCALE GENOMIC DNA]</scope>
    <source>
        <strain evidence="2 3">Sanger_31</strain>
    </source>
</reference>
<sequence>MAENITAEQEVYEVDKLTLLDCKKIRLAKEESGFLTLDYEGRTYHKVNPTRLIPFYSKTTYISLSYENSEKEFREIGVIKDMAELDGEQNKLLDSYLEYKYYMPEITKVYSIKDNMRGAIFVKADTTSGQKTICIRDWYQNFRMIGYDYLYVNDADGNKYFCPDIHKLDRKSRQVLEMYT</sequence>
<proteinExistence type="predicted"/>
<evidence type="ECO:0000313" key="2">
    <source>
        <dbReference type="EMBL" id="MCU6705266.1"/>
    </source>
</evidence>
<protein>
    <submittedName>
        <fullName evidence="2">DUF1854 domain-containing protein</fullName>
    </submittedName>
</protein>
<dbReference type="InterPro" id="IPR015005">
    <property type="entry name" value="DUF1854"/>
</dbReference>
<dbReference type="RefSeq" id="WP_195249065.1">
    <property type="nucleotide sequence ID" value="NZ_JAOQJZ010000003.1"/>
</dbReference>
<gene>
    <name evidence="2" type="ORF">OCV57_04900</name>
</gene>
<organism evidence="2 3">
    <name type="scientific">Hominimerdicola aceti</name>
    <dbReference type="NCBI Taxonomy" id="2981726"/>
    <lineage>
        <taxon>Bacteria</taxon>
        <taxon>Bacillati</taxon>
        <taxon>Bacillota</taxon>
        <taxon>Clostridia</taxon>
        <taxon>Eubacteriales</taxon>
        <taxon>Oscillospiraceae</taxon>
        <taxon>Hominimerdicola</taxon>
    </lineage>
</organism>